<evidence type="ECO:0000313" key="2">
    <source>
        <dbReference type="EMBL" id="KAJ3654293.1"/>
    </source>
</evidence>
<gene>
    <name evidence="2" type="ORF">Zmor_013489</name>
</gene>
<sequence>MFLVVIILSIQLLTVMAFYPESYDVDIYAMIKRSLYLQNILEDSCQLKMCRPDFWCVEKEKPIKIHQLINRNEQLIMSDDNETSVTCIFCFNPEKFEPAKTKMQEKEVQLFRSDNDCYNFITKRVPDGCNCS</sequence>
<feature type="chain" id="PRO_5041264845" evidence="1">
    <location>
        <begin position="18"/>
        <end position="132"/>
    </location>
</feature>
<keyword evidence="1" id="KW-0732">Signal</keyword>
<name>A0AA38MFD4_9CUCU</name>
<accession>A0AA38MFD4</accession>
<feature type="signal peptide" evidence="1">
    <location>
        <begin position="1"/>
        <end position="17"/>
    </location>
</feature>
<comment type="caution">
    <text evidence="2">The sequence shown here is derived from an EMBL/GenBank/DDBJ whole genome shotgun (WGS) entry which is preliminary data.</text>
</comment>
<keyword evidence="3" id="KW-1185">Reference proteome</keyword>
<protein>
    <submittedName>
        <fullName evidence="2">Uncharacterized protein</fullName>
    </submittedName>
</protein>
<organism evidence="2 3">
    <name type="scientific">Zophobas morio</name>
    <dbReference type="NCBI Taxonomy" id="2755281"/>
    <lineage>
        <taxon>Eukaryota</taxon>
        <taxon>Metazoa</taxon>
        <taxon>Ecdysozoa</taxon>
        <taxon>Arthropoda</taxon>
        <taxon>Hexapoda</taxon>
        <taxon>Insecta</taxon>
        <taxon>Pterygota</taxon>
        <taxon>Neoptera</taxon>
        <taxon>Endopterygota</taxon>
        <taxon>Coleoptera</taxon>
        <taxon>Polyphaga</taxon>
        <taxon>Cucujiformia</taxon>
        <taxon>Tenebrionidae</taxon>
        <taxon>Zophobas</taxon>
    </lineage>
</organism>
<dbReference type="EMBL" id="JALNTZ010000004">
    <property type="protein sequence ID" value="KAJ3654293.1"/>
    <property type="molecule type" value="Genomic_DNA"/>
</dbReference>
<evidence type="ECO:0000256" key="1">
    <source>
        <dbReference type="SAM" id="SignalP"/>
    </source>
</evidence>
<dbReference type="AlphaFoldDB" id="A0AA38MFD4"/>
<proteinExistence type="predicted"/>
<evidence type="ECO:0000313" key="3">
    <source>
        <dbReference type="Proteomes" id="UP001168821"/>
    </source>
</evidence>
<reference evidence="2" key="1">
    <citation type="journal article" date="2023" name="G3 (Bethesda)">
        <title>Whole genome assemblies of Zophobas morio and Tenebrio molitor.</title>
        <authorList>
            <person name="Kaur S."/>
            <person name="Stinson S.A."/>
            <person name="diCenzo G.C."/>
        </authorList>
    </citation>
    <scope>NUCLEOTIDE SEQUENCE</scope>
    <source>
        <strain evidence="2">QUZm001</strain>
    </source>
</reference>
<dbReference type="Proteomes" id="UP001168821">
    <property type="component" value="Unassembled WGS sequence"/>
</dbReference>